<dbReference type="PANTHER" id="PTHR16130:SF2">
    <property type="entry name" value="LYSOSOMAL COBALAMIN TRANSPORT ESCORT PROTEIN LMBD1"/>
    <property type="match status" value="1"/>
</dbReference>
<protein>
    <submittedName>
        <fullName evidence="2">Lysosomal cobalamin transporterlike</fullName>
    </submittedName>
</protein>
<keyword evidence="3" id="KW-1185">Reference proteome</keyword>
<reference evidence="3" key="1">
    <citation type="submission" date="2021-01" db="EMBL/GenBank/DDBJ databases">
        <title>Caligus Genome Assembly.</title>
        <authorList>
            <person name="Gallardo-Escarate C."/>
        </authorList>
    </citation>
    <scope>NUCLEOTIDE SEQUENCE [LARGE SCALE GENOMIC DNA]</scope>
</reference>
<accession>A0A7T8KFC4</accession>
<dbReference type="AlphaFoldDB" id="A0A7T8KFC4"/>
<feature type="transmembrane region" description="Helical" evidence="1">
    <location>
        <begin position="190"/>
        <end position="212"/>
    </location>
</feature>
<sequence length="239" mass="27533">QRARSFVNRLLYCIRPFEMIFGITFSVCSFFILWILPRQLHTPKPHRRSTPIHRESLSPGFYHIYQHHTSIIFGSASGLRTVGIGCFCIPAYEVRSGSTEVRGLIWVCAILIYIIIALNAFMFSLVPNYTTFGDQVFIMNNSATGASYGNASDIFPCNSRALGYKEHCYKTQISYLLTAYHDTVWIFDAMYYWLHWVFVVVVLIGACFSVHLRRHSFYRSQPLDNEEGDQEGLVEEEDP</sequence>
<gene>
    <name evidence="2" type="ORF">FKW44_007865</name>
</gene>
<feature type="non-terminal residue" evidence="2">
    <location>
        <position position="1"/>
    </location>
</feature>
<evidence type="ECO:0000313" key="3">
    <source>
        <dbReference type="Proteomes" id="UP000595437"/>
    </source>
</evidence>
<organism evidence="2 3">
    <name type="scientific">Caligus rogercresseyi</name>
    <name type="common">Sea louse</name>
    <dbReference type="NCBI Taxonomy" id="217165"/>
    <lineage>
        <taxon>Eukaryota</taxon>
        <taxon>Metazoa</taxon>
        <taxon>Ecdysozoa</taxon>
        <taxon>Arthropoda</taxon>
        <taxon>Crustacea</taxon>
        <taxon>Multicrustacea</taxon>
        <taxon>Hexanauplia</taxon>
        <taxon>Copepoda</taxon>
        <taxon>Siphonostomatoida</taxon>
        <taxon>Caligidae</taxon>
        <taxon>Caligus</taxon>
    </lineage>
</organism>
<dbReference type="PANTHER" id="PTHR16130">
    <property type="entry name" value="LYSOSOMAL COBALAMIN TRANSPORTER-RELATED"/>
    <property type="match status" value="1"/>
</dbReference>
<dbReference type="InterPro" id="IPR050854">
    <property type="entry name" value="LMBD1_LysCbl_Transport"/>
</dbReference>
<dbReference type="OrthoDB" id="73273at2759"/>
<proteinExistence type="predicted"/>
<name>A0A7T8KFC4_CALRO</name>
<feature type="transmembrane region" description="Helical" evidence="1">
    <location>
        <begin position="104"/>
        <end position="126"/>
    </location>
</feature>
<evidence type="ECO:0000313" key="2">
    <source>
        <dbReference type="EMBL" id="QQP54883.1"/>
    </source>
</evidence>
<keyword evidence="1" id="KW-1133">Transmembrane helix</keyword>
<dbReference type="GO" id="GO:0005774">
    <property type="term" value="C:vacuolar membrane"/>
    <property type="evidence" value="ECO:0007669"/>
    <property type="project" value="TreeGrafter"/>
</dbReference>
<dbReference type="Proteomes" id="UP000595437">
    <property type="component" value="Chromosome 5"/>
</dbReference>
<keyword evidence="1" id="KW-0472">Membrane</keyword>
<evidence type="ECO:0000256" key="1">
    <source>
        <dbReference type="SAM" id="Phobius"/>
    </source>
</evidence>
<dbReference type="EMBL" id="CP045894">
    <property type="protein sequence ID" value="QQP54883.1"/>
    <property type="molecule type" value="Genomic_DNA"/>
</dbReference>
<keyword evidence="1" id="KW-0812">Transmembrane</keyword>
<dbReference type="GO" id="GO:0072665">
    <property type="term" value="P:protein localization to vacuole"/>
    <property type="evidence" value="ECO:0007669"/>
    <property type="project" value="TreeGrafter"/>
</dbReference>
<feature type="transmembrane region" description="Helical" evidence="1">
    <location>
        <begin position="12"/>
        <end position="36"/>
    </location>
</feature>
<feature type="transmembrane region" description="Helical" evidence="1">
    <location>
        <begin position="71"/>
        <end position="92"/>
    </location>
</feature>